<dbReference type="GO" id="GO:0005524">
    <property type="term" value="F:ATP binding"/>
    <property type="evidence" value="ECO:0007669"/>
    <property type="project" value="UniProtKB-KW"/>
</dbReference>
<keyword evidence="2" id="KW-0808">Transferase</keyword>
<dbReference type="GO" id="GO:0004016">
    <property type="term" value="F:adenylate cyclase activity"/>
    <property type="evidence" value="ECO:0007669"/>
    <property type="project" value="TreeGrafter"/>
</dbReference>
<reference evidence="7" key="1">
    <citation type="journal article" date="2020" name="mSystems">
        <title>Genome- and Community-Level Interaction Insights into Carbon Utilization and Element Cycling Functions of Hydrothermarchaeota in Hydrothermal Sediment.</title>
        <authorList>
            <person name="Zhou Z."/>
            <person name="Liu Y."/>
            <person name="Xu W."/>
            <person name="Pan J."/>
            <person name="Luo Z.H."/>
            <person name="Li M."/>
        </authorList>
    </citation>
    <scope>NUCLEOTIDE SEQUENCE [LARGE SCALE GENOMIC DNA]</scope>
    <source>
        <strain evidence="7">SpSt-767</strain>
    </source>
</reference>
<dbReference type="InterPro" id="IPR003390">
    <property type="entry name" value="DNA_integrity_scan_DisA_N"/>
</dbReference>
<name>A0A7V6DPM3_9BACT</name>
<dbReference type="PROSITE" id="PS51794">
    <property type="entry name" value="DAC"/>
    <property type="match status" value="1"/>
</dbReference>
<proteinExistence type="predicted"/>
<dbReference type="SUPFAM" id="SSF143597">
    <property type="entry name" value="YojJ-like"/>
    <property type="match status" value="1"/>
</dbReference>
<evidence type="ECO:0000256" key="1">
    <source>
        <dbReference type="ARBA" id="ARBA00000877"/>
    </source>
</evidence>
<protein>
    <recommendedName>
        <fullName evidence="6">DAC domain-containing protein</fullName>
    </recommendedName>
</protein>
<evidence type="ECO:0000259" key="6">
    <source>
        <dbReference type="PROSITE" id="PS51794"/>
    </source>
</evidence>
<dbReference type="Gene3D" id="3.40.1700.10">
    <property type="entry name" value="DNA integrity scanning protein, DisA, N-terminal domain"/>
    <property type="match status" value="1"/>
</dbReference>
<evidence type="ECO:0000256" key="3">
    <source>
        <dbReference type="ARBA" id="ARBA00022695"/>
    </source>
</evidence>
<dbReference type="AlphaFoldDB" id="A0A7V6DPM3"/>
<dbReference type="GO" id="GO:0106408">
    <property type="term" value="F:diadenylate cyclase activity"/>
    <property type="evidence" value="ECO:0007669"/>
    <property type="project" value="UniProtKB-EC"/>
</dbReference>
<feature type="domain" description="DAC" evidence="6">
    <location>
        <begin position="4"/>
        <end position="166"/>
    </location>
</feature>
<dbReference type="EMBL" id="DTGR01000100">
    <property type="protein sequence ID" value="HHS29286.1"/>
    <property type="molecule type" value="Genomic_DNA"/>
</dbReference>
<evidence type="ECO:0000256" key="2">
    <source>
        <dbReference type="ARBA" id="ARBA00022679"/>
    </source>
</evidence>
<dbReference type="Pfam" id="PF02457">
    <property type="entry name" value="DAC"/>
    <property type="match status" value="1"/>
</dbReference>
<accession>A0A7V6DPM3</accession>
<sequence length="196" mass="21578">MRFDPHIFDKICAERKGSERATLENIITLAVEIAREGREGRKIGTLFVVFDSEAVLQRSRCLILDPLAGHPDSAKKIDDPNVRETIKELAQLDGAFIVSDAGVAISACRYINASSEGIVLPLGLGSRHMAAASITKETKAVAVVVSESSIVRIFDRGELVAEIIPELWMLSRFSPHLTRPYIEQTRDHLTVLSKQG</sequence>
<comment type="caution">
    <text evidence="7">The sequence shown here is derived from an EMBL/GenBank/DDBJ whole genome shotgun (WGS) entry which is preliminary data.</text>
</comment>
<evidence type="ECO:0000256" key="4">
    <source>
        <dbReference type="ARBA" id="ARBA00022741"/>
    </source>
</evidence>
<keyword evidence="5" id="KW-0067">ATP-binding</keyword>
<organism evidence="7">
    <name type="scientific">Desulfobacca acetoxidans</name>
    <dbReference type="NCBI Taxonomy" id="60893"/>
    <lineage>
        <taxon>Bacteria</taxon>
        <taxon>Pseudomonadati</taxon>
        <taxon>Thermodesulfobacteriota</taxon>
        <taxon>Desulfobaccia</taxon>
        <taxon>Desulfobaccales</taxon>
        <taxon>Desulfobaccaceae</taxon>
        <taxon>Desulfobacca</taxon>
    </lineage>
</organism>
<dbReference type="InterPro" id="IPR050338">
    <property type="entry name" value="DisA"/>
</dbReference>
<dbReference type="InterPro" id="IPR036888">
    <property type="entry name" value="DNA_integrity_DisA_N_sf"/>
</dbReference>
<evidence type="ECO:0000313" key="7">
    <source>
        <dbReference type="EMBL" id="HHS29286.1"/>
    </source>
</evidence>
<comment type="catalytic activity">
    <reaction evidence="1">
        <text>2 ATP = 3',3'-c-di-AMP + 2 diphosphate</text>
        <dbReference type="Rhea" id="RHEA:35655"/>
        <dbReference type="ChEBI" id="CHEBI:30616"/>
        <dbReference type="ChEBI" id="CHEBI:33019"/>
        <dbReference type="ChEBI" id="CHEBI:71500"/>
        <dbReference type="EC" id="2.7.7.85"/>
    </reaction>
</comment>
<keyword evidence="4" id="KW-0547">Nucleotide-binding</keyword>
<evidence type="ECO:0000256" key="5">
    <source>
        <dbReference type="ARBA" id="ARBA00022840"/>
    </source>
</evidence>
<keyword evidence="3" id="KW-0548">Nucleotidyltransferase</keyword>
<dbReference type="PANTHER" id="PTHR34185">
    <property type="entry name" value="DIADENYLATE CYCLASE"/>
    <property type="match status" value="1"/>
</dbReference>
<gene>
    <name evidence="7" type="ORF">ENV52_06255</name>
</gene>
<dbReference type="PANTHER" id="PTHR34185:SF1">
    <property type="entry name" value="DIADENYLATE CYCLASE"/>
    <property type="match status" value="1"/>
</dbReference>